<reference evidence="2" key="1">
    <citation type="journal article" date="2014" name="Front. Microbiol.">
        <title>High frequency of phylogenetically diverse reductive dehalogenase-homologous genes in deep subseafloor sedimentary metagenomes.</title>
        <authorList>
            <person name="Kawai M."/>
            <person name="Futagami T."/>
            <person name="Toyoda A."/>
            <person name="Takaki Y."/>
            <person name="Nishi S."/>
            <person name="Hori S."/>
            <person name="Arai W."/>
            <person name="Tsubouchi T."/>
            <person name="Morono Y."/>
            <person name="Uchiyama I."/>
            <person name="Ito T."/>
            <person name="Fujiyama A."/>
            <person name="Inagaki F."/>
            <person name="Takami H."/>
        </authorList>
    </citation>
    <scope>NUCLEOTIDE SEQUENCE</scope>
    <source>
        <strain evidence="2">Expedition CK06-06</strain>
    </source>
</reference>
<comment type="caution">
    <text evidence="2">The sequence shown here is derived from an EMBL/GenBank/DDBJ whole genome shotgun (WGS) entry which is preliminary data.</text>
</comment>
<evidence type="ECO:0000256" key="1">
    <source>
        <dbReference type="SAM" id="MobiDB-lite"/>
    </source>
</evidence>
<feature type="region of interest" description="Disordered" evidence="1">
    <location>
        <begin position="107"/>
        <end position="134"/>
    </location>
</feature>
<protein>
    <submittedName>
        <fullName evidence="2">Uncharacterized protein</fullName>
    </submittedName>
</protein>
<gene>
    <name evidence="2" type="ORF">S01H4_27028</name>
</gene>
<dbReference type="AlphaFoldDB" id="X1CXG9"/>
<name>X1CXG9_9ZZZZ</name>
<organism evidence="2">
    <name type="scientific">marine sediment metagenome</name>
    <dbReference type="NCBI Taxonomy" id="412755"/>
    <lineage>
        <taxon>unclassified sequences</taxon>
        <taxon>metagenomes</taxon>
        <taxon>ecological metagenomes</taxon>
    </lineage>
</organism>
<sequence>MCTVIPIALADNNDDQDVDDVITVKDEGGNIFKMIWYKITSTLSFSENGEETTIDVEEEHPGGKVNHGAIVSIIARIINKVESVVGKTRGMIMRAIAKTNWGKQIEEKDSSDDDIDINDKEGKPEKGKKPTDIPPKKSIEVLEIVFDRIINTLFVKQNDLLYKIKEKVPEKAQPAIQRAIENNVRKMERMEIYILFGLKLKFWLQMILLNHFMI</sequence>
<feature type="compositionally biased region" description="Basic and acidic residues" evidence="1">
    <location>
        <begin position="117"/>
        <end position="134"/>
    </location>
</feature>
<evidence type="ECO:0000313" key="2">
    <source>
        <dbReference type="EMBL" id="GAG88916.1"/>
    </source>
</evidence>
<proteinExistence type="predicted"/>
<dbReference type="EMBL" id="BART01013128">
    <property type="protein sequence ID" value="GAG88916.1"/>
    <property type="molecule type" value="Genomic_DNA"/>
</dbReference>
<accession>X1CXG9</accession>